<dbReference type="Pfam" id="PF04397">
    <property type="entry name" value="LytTR"/>
    <property type="match status" value="1"/>
</dbReference>
<feature type="domain" description="HTH LytTR-type" evidence="5">
    <location>
        <begin position="43"/>
        <end position="146"/>
    </location>
</feature>
<evidence type="ECO:0000259" key="5">
    <source>
        <dbReference type="PROSITE" id="PS50930"/>
    </source>
</evidence>
<evidence type="ECO:0000256" key="2">
    <source>
        <dbReference type="ARBA" id="ARBA00023015"/>
    </source>
</evidence>
<evidence type="ECO:0000256" key="3">
    <source>
        <dbReference type="ARBA" id="ARBA00023125"/>
    </source>
</evidence>
<name>A0ABT9VFL2_9BACI</name>
<dbReference type="InterPro" id="IPR007492">
    <property type="entry name" value="LytTR_DNA-bd_dom"/>
</dbReference>
<organism evidence="6 7">
    <name type="scientific">Alkalibacillus salilacus</name>
    <dbReference type="NCBI Taxonomy" id="284582"/>
    <lineage>
        <taxon>Bacteria</taxon>
        <taxon>Bacillati</taxon>
        <taxon>Bacillota</taxon>
        <taxon>Bacilli</taxon>
        <taxon>Bacillales</taxon>
        <taxon>Bacillaceae</taxon>
        <taxon>Alkalibacillus</taxon>
    </lineage>
</organism>
<dbReference type="SMART" id="SM00850">
    <property type="entry name" value="LytTR"/>
    <property type="match status" value="1"/>
</dbReference>
<keyword evidence="4" id="KW-0804">Transcription</keyword>
<reference evidence="6 7" key="1">
    <citation type="submission" date="2023-07" db="EMBL/GenBank/DDBJ databases">
        <title>Genomic Encyclopedia of Type Strains, Phase IV (KMG-IV): sequencing the most valuable type-strain genomes for metagenomic binning, comparative biology and taxonomic classification.</title>
        <authorList>
            <person name="Goeker M."/>
        </authorList>
    </citation>
    <scope>NUCLEOTIDE SEQUENCE [LARGE SCALE GENOMIC DNA]</scope>
    <source>
        <strain evidence="6 7">DSM 16460</strain>
    </source>
</reference>
<keyword evidence="2" id="KW-0805">Transcription regulation</keyword>
<evidence type="ECO:0000256" key="4">
    <source>
        <dbReference type="ARBA" id="ARBA00023163"/>
    </source>
</evidence>
<dbReference type="EMBL" id="JAUSTQ010000006">
    <property type="protein sequence ID" value="MDQ0159763.1"/>
    <property type="molecule type" value="Genomic_DNA"/>
</dbReference>
<evidence type="ECO:0000313" key="6">
    <source>
        <dbReference type="EMBL" id="MDQ0159763.1"/>
    </source>
</evidence>
<dbReference type="Proteomes" id="UP001224359">
    <property type="component" value="Unassembled WGS sequence"/>
</dbReference>
<sequence>MELKVEYDDSLPDDLTILRTKSHHSYVDKVSQLFEDPFPSNMIITQEGSSFSPIELNQIHFFFTENKAVYANTESGKQKVQERLYEIESRLPNHFVRISRFEIVNLQWVKRFEYTFGGRIILHLKSDEKVYSTRSYTKKIKNILFRK</sequence>
<evidence type="ECO:0000256" key="1">
    <source>
        <dbReference type="ARBA" id="ARBA00022490"/>
    </source>
</evidence>
<keyword evidence="3 6" id="KW-0238">DNA-binding</keyword>
<proteinExistence type="predicted"/>
<dbReference type="PANTHER" id="PTHR37299:SF2">
    <property type="entry name" value="HTH LYTTR-TYPE DOMAIN-CONTAINING PROTEIN"/>
    <property type="match status" value="1"/>
</dbReference>
<dbReference type="PROSITE" id="PS50930">
    <property type="entry name" value="HTH_LYTTR"/>
    <property type="match status" value="1"/>
</dbReference>
<keyword evidence="7" id="KW-1185">Reference proteome</keyword>
<dbReference type="InterPro" id="IPR046947">
    <property type="entry name" value="LytR-like"/>
</dbReference>
<gene>
    <name evidence="6" type="ORF">J2S77_001749</name>
</gene>
<dbReference type="GO" id="GO:0003677">
    <property type="term" value="F:DNA binding"/>
    <property type="evidence" value="ECO:0007669"/>
    <property type="project" value="UniProtKB-KW"/>
</dbReference>
<dbReference type="PANTHER" id="PTHR37299">
    <property type="entry name" value="TRANSCRIPTIONAL REGULATOR-RELATED"/>
    <property type="match status" value="1"/>
</dbReference>
<protein>
    <submittedName>
        <fullName evidence="6">DNA-binding LytR/AlgR family response regulator</fullName>
    </submittedName>
</protein>
<comment type="caution">
    <text evidence="6">The sequence shown here is derived from an EMBL/GenBank/DDBJ whole genome shotgun (WGS) entry which is preliminary data.</text>
</comment>
<dbReference type="RefSeq" id="WP_306976489.1">
    <property type="nucleotide sequence ID" value="NZ_JAUSTQ010000006.1"/>
</dbReference>
<dbReference type="Gene3D" id="2.40.50.1020">
    <property type="entry name" value="LytTr DNA-binding domain"/>
    <property type="match status" value="1"/>
</dbReference>
<accession>A0ABT9VFL2</accession>
<keyword evidence="1" id="KW-0963">Cytoplasm</keyword>
<evidence type="ECO:0000313" key="7">
    <source>
        <dbReference type="Proteomes" id="UP001224359"/>
    </source>
</evidence>